<name>A0A517NMZ3_9BACT</name>
<sequence precursor="true">MDDTLRIDARALRLIASMTLALATSLTQSSVGQEAAVPTAPAVVAASQGVAAAQSVAVPTATPQPQLLRGPAGSQLASVRPAPSYASAFGSFLGLSNRQSSNAELNQYYRSTSRRRLVKVPEMFGDFRRFNSVLAYRTGSQDLTGDLPHAGGVSGLKVAENNQAITSDRAWISYSHMHDAYSQSNGLGQSSDASADRFLLGIEKTFADGAWSLEARLPLAGSLDDDAFDGGTMGDVSLILKHLLYAGQCRATSMGLGIELPTGDDGRLLNRSVETVLESDAVHLVPFFASTNRMGARIFGHLFAQLDIPLGDDDLIVNDVAFATTNASVDAAFTGSIDLGIGYWLLPPNSVADSGLAAIAELHYTSRLDSTDPVVFPGTSINTTTIHPGGEAITDVLNITTGLHAELSGEWAMRLASSVPVTNDKLFDTEIIVQLNRKF</sequence>
<dbReference type="EMBL" id="CP036526">
    <property type="protein sequence ID" value="QDT08489.1"/>
    <property type="molecule type" value="Genomic_DNA"/>
</dbReference>
<organism evidence="2 3">
    <name type="scientific">Stieleria marina</name>
    <dbReference type="NCBI Taxonomy" id="1930275"/>
    <lineage>
        <taxon>Bacteria</taxon>
        <taxon>Pseudomonadati</taxon>
        <taxon>Planctomycetota</taxon>
        <taxon>Planctomycetia</taxon>
        <taxon>Pirellulales</taxon>
        <taxon>Pirellulaceae</taxon>
        <taxon>Stieleria</taxon>
    </lineage>
</organism>
<dbReference type="Proteomes" id="UP000319817">
    <property type="component" value="Chromosome"/>
</dbReference>
<dbReference type="RefSeq" id="WP_419189571.1">
    <property type="nucleotide sequence ID" value="NZ_CP036526.1"/>
</dbReference>
<accession>A0A517NMZ3</accession>
<dbReference type="AlphaFoldDB" id="A0A517NMZ3"/>
<evidence type="ECO:0000313" key="3">
    <source>
        <dbReference type="Proteomes" id="UP000319817"/>
    </source>
</evidence>
<feature type="chain" id="PRO_5021955098" evidence="1">
    <location>
        <begin position="24"/>
        <end position="439"/>
    </location>
</feature>
<keyword evidence="3" id="KW-1185">Reference proteome</keyword>
<reference evidence="2 3" key="1">
    <citation type="submission" date="2019-02" db="EMBL/GenBank/DDBJ databases">
        <title>Deep-cultivation of Planctomycetes and their phenomic and genomic characterization uncovers novel biology.</title>
        <authorList>
            <person name="Wiegand S."/>
            <person name="Jogler M."/>
            <person name="Boedeker C."/>
            <person name="Pinto D."/>
            <person name="Vollmers J."/>
            <person name="Rivas-Marin E."/>
            <person name="Kohn T."/>
            <person name="Peeters S.H."/>
            <person name="Heuer A."/>
            <person name="Rast P."/>
            <person name="Oberbeckmann S."/>
            <person name="Bunk B."/>
            <person name="Jeske O."/>
            <person name="Meyerdierks A."/>
            <person name="Storesund J.E."/>
            <person name="Kallscheuer N."/>
            <person name="Luecker S."/>
            <person name="Lage O.M."/>
            <person name="Pohl T."/>
            <person name="Merkel B.J."/>
            <person name="Hornburger P."/>
            <person name="Mueller R.-W."/>
            <person name="Bruemmer F."/>
            <person name="Labrenz M."/>
            <person name="Spormann A.M."/>
            <person name="Op den Camp H."/>
            <person name="Overmann J."/>
            <person name="Amann R."/>
            <person name="Jetten M.S.M."/>
            <person name="Mascher T."/>
            <person name="Medema M.H."/>
            <person name="Devos D.P."/>
            <person name="Kaster A.-K."/>
            <person name="Ovreas L."/>
            <person name="Rohde M."/>
            <person name="Galperin M.Y."/>
            <person name="Jogler C."/>
        </authorList>
    </citation>
    <scope>NUCLEOTIDE SEQUENCE [LARGE SCALE GENOMIC DNA]</scope>
    <source>
        <strain evidence="2 3">K23_9</strain>
    </source>
</reference>
<evidence type="ECO:0000256" key="1">
    <source>
        <dbReference type="SAM" id="SignalP"/>
    </source>
</evidence>
<proteinExistence type="predicted"/>
<protein>
    <submittedName>
        <fullName evidence="2">Uncharacterized protein</fullName>
    </submittedName>
</protein>
<feature type="signal peptide" evidence="1">
    <location>
        <begin position="1"/>
        <end position="23"/>
    </location>
</feature>
<keyword evidence="1" id="KW-0732">Signal</keyword>
<evidence type="ECO:0000313" key="2">
    <source>
        <dbReference type="EMBL" id="QDT08489.1"/>
    </source>
</evidence>
<gene>
    <name evidence="2" type="ORF">K239x_04280</name>
</gene>